<dbReference type="PROSITE" id="PS01124">
    <property type="entry name" value="HTH_ARAC_FAMILY_2"/>
    <property type="match status" value="1"/>
</dbReference>
<dbReference type="PANTHER" id="PTHR43280">
    <property type="entry name" value="ARAC-FAMILY TRANSCRIPTIONAL REGULATOR"/>
    <property type="match status" value="1"/>
</dbReference>
<dbReference type="SUPFAM" id="SSF46689">
    <property type="entry name" value="Homeodomain-like"/>
    <property type="match status" value="1"/>
</dbReference>
<evidence type="ECO:0000313" key="7">
    <source>
        <dbReference type="EMBL" id="QGQ98387.1"/>
    </source>
</evidence>
<sequence>MYHCRSILPKTAIGRRRIFMHRMLIVDDNLWDQEGIAGMLDWGNMDIEIVGICSNGKEGLEQARILNPDLILSDITMPIMDGIEMADKVRQFYPEVKIILMSCHDEFDFARAAVRLDVQDYVLKPIVAEYLESAIKKALNKHDFERSLKKEKEMMLEQLNQSLPSFQEQFLRELLFGYYHEADEIRRRFGFLKMEISRDCNIYLVSVVLGEYEKIRFDVETDDEYFTAYTVKRILQKCNNEHFSMNMLQISNKEFVLLLTDNATSPRQSTGDFSDLIIASRDEISSLLNLKIRIGISQSSQDLSDVPKLYQQSVRAAKTKFYKDGNDIVLFAEIEHLQSRIFEKSIDIEVLYNEVEALIGDGNEDSIEAFFVKYFGSSTVNYSENYVKSLAFSIANIAQLILIEANQSSKILFNENQILWERLSEFSEMNDVKMWIRNILKSVNEHLYSTNPSHVKVADEIKAIIKNKYHEQITAGDIAKSVYLSVVHANNVFKGLTGKTIFEYLTEYRIDWAKKMLKDPSSRIYIVAEKVGYSNKSYFCLLFKKITGLTPGEYKNKPHL</sequence>
<keyword evidence="8" id="KW-1185">Reference proteome</keyword>
<dbReference type="Pfam" id="PF12833">
    <property type="entry name" value="HTH_18"/>
    <property type="match status" value="1"/>
</dbReference>
<dbReference type="CDD" id="cd17536">
    <property type="entry name" value="REC_YesN-like"/>
    <property type="match status" value="1"/>
</dbReference>
<evidence type="ECO:0000259" key="5">
    <source>
        <dbReference type="PROSITE" id="PS01124"/>
    </source>
</evidence>
<dbReference type="GO" id="GO:0003700">
    <property type="term" value="F:DNA-binding transcription factor activity"/>
    <property type="evidence" value="ECO:0007669"/>
    <property type="project" value="InterPro"/>
</dbReference>
<dbReference type="AlphaFoldDB" id="A0A6B8RRA7"/>
<dbReference type="PANTHER" id="PTHR43280:SF2">
    <property type="entry name" value="HTH-TYPE TRANSCRIPTIONAL REGULATOR EXSA"/>
    <property type="match status" value="1"/>
</dbReference>
<evidence type="ECO:0000256" key="1">
    <source>
        <dbReference type="ARBA" id="ARBA00023015"/>
    </source>
</evidence>
<evidence type="ECO:0000256" key="4">
    <source>
        <dbReference type="PROSITE-ProRule" id="PRU00169"/>
    </source>
</evidence>
<dbReference type="InterPro" id="IPR020449">
    <property type="entry name" value="Tscrpt_reg_AraC-type_HTH"/>
</dbReference>
<accession>A0A6B8RRA7</accession>
<evidence type="ECO:0000313" key="8">
    <source>
        <dbReference type="Proteomes" id="UP000426246"/>
    </source>
</evidence>
<organism evidence="7 8">
    <name type="scientific">Paenibacillus psychroresistens</name>
    <dbReference type="NCBI Taxonomy" id="1778678"/>
    <lineage>
        <taxon>Bacteria</taxon>
        <taxon>Bacillati</taxon>
        <taxon>Bacillota</taxon>
        <taxon>Bacilli</taxon>
        <taxon>Bacillales</taxon>
        <taxon>Paenibacillaceae</taxon>
        <taxon>Paenibacillus</taxon>
    </lineage>
</organism>
<keyword evidence="1" id="KW-0805">Transcription regulation</keyword>
<name>A0A6B8RRA7_9BACL</name>
<gene>
    <name evidence="7" type="ORF">EHS13_27620</name>
</gene>
<dbReference type="PROSITE" id="PS00041">
    <property type="entry name" value="HTH_ARAC_FAMILY_1"/>
    <property type="match status" value="1"/>
</dbReference>
<dbReference type="EMBL" id="CP034235">
    <property type="protein sequence ID" value="QGQ98387.1"/>
    <property type="molecule type" value="Genomic_DNA"/>
</dbReference>
<evidence type="ECO:0000256" key="2">
    <source>
        <dbReference type="ARBA" id="ARBA00023125"/>
    </source>
</evidence>
<evidence type="ECO:0000256" key="3">
    <source>
        <dbReference type="ARBA" id="ARBA00023163"/>
    </source>
</evidence>
<reference evidence="8" key="1">
    <citation type="submission" date="2018-11" db="EMBL/GenBank/DDBJ databases">
        <title>Complete genome sequence of Paenibacillus sp. ML311-T8.</title>
        <authorList>
            <person name="Nam Y.-D."/>
            <person name="Kang J."/>
            <person name="Chung W.-H."/>
            <person name="Park Y.S."/>
        </authorList>
    </citation>
    <scope>NUCLEOTIDE SEQUENCE [LARGE SCALE GENOMIC DNA]</scope>
    <source>
        <strain evidence="8">ML311-T8</strain>
    </source>
</reference>
<dbReference type="Gene3D" id="3.40.50.2300">
    <property type="match status" value="1"/>
</dbReference>
<dbReference type="SUPFAM" id="SSF52172">
    <property type="entry name" value="CheY-like"/>
    <property type="match status" value="1"/>
</dbReference>
<proteinExistence type="predicted"/>
<dbReference type="PROSITE" id="PS50110">
    <property type="entry name" value="RESPONSE_REGULATORY"/>
    <property type="match status" value="1"/>
</dbReference>
<dbReference type="Pfam" id="PF00072">
    <property type="entry name" value="Response_reg"/>
    <property type="match status" value="1"/>
</dbReference>
<dbReference type="InterPro" id="IPR001789">
    <property type="entry name" value="Sig_transdc_resp-reg_receiver"/>
</dbReference>
<dbReference type="SMART" id="SM00342">
    <property type="entry name" value="HTH_ARAC"/>
    <property type="match status" value="1"/>
</dbReference>
<feature type="domain" description="Response regulatory" evidence="6">
    <location>
        <begin position="22"/>
        <end position="139"/>
    </location>
</feature>
<keyword evidence="2" id="KW-0238">DNA-binding</keyword>
<dbReference type="KEGG" id="ppsc:EHS13_27620"/>
<keyword evidence="4" id="KW-0597">Phosphoprotein</keyword>
<dbReference type="Proteomes" id="UP000426246">
    <property type="component" value="Chromosome"/>
</dbReference>
<feature type="domain" description="HTH araC/xylS-type" evidence="5">
    <location>
        <begin position="459"/>
        <end position="557"/>
    </location>
</feature>
<dbReference type="InterPro" id="IPR018062">
    <property type="entry name" value="HTH_AraC-typ_CS"/>
</dbReference>
<dbReference type="GO" id="GO:0043565">
    <property type="term" value="F:sequence-specific DNA binding"/>
    <property type="evidence" value="ECO:0007669"/>
    <property type="project" value="InterPro"/>
</dbReference>
<dbReference type="Gene3D" id="1.10.10.60">
    <property type="entry name" value="Homeodomain-like"/>
    <property type="match status" value="2"/>
</dbReference>
<dbReference type="PRINTS" id="PR00032">
    <property type="entry name" value="HTHARAC"/>
</dbReference>
<keyword evidence="3" id="KW-0804">Transcription</keyword>
<evidence type="ECO:0000259" key="6">
    <source>
        <dbReference type="PROSITE" id="PS50110"/>
    </source>
</evidence>
<dbReference type="GO" id="GO:0000160">
    <property type="term" value="P:phosphorelay signal transduction system"/>
    <property type="evidence" value="ECO:0007669"/>
    <property type="project" value="InterPro"/>
</dbReference>
<dbReference type="InterPro" id="IPR011006">
    <property type="entry name" value="CheY-like_superfamily"/>
</dbReference>
<dbReference type="SMART" id="SM00448">
    <property type="entry name" value="REC"/>
    <property type="match status" value="1"/>
</dbReference>
<dbReference type="InterPro" id="IPR009057">
    <property type="entry name" value="Homeodomain-like_sf"/>
</dbReference>
<dbReference type="InterPro" id="IPR018060">
    <property type="entry name" value="HTH_AraC"/>
</dbReference>
<feature type="modified residue" description="4-aspartylphosphate" evidence="4">
    <location>
        <position position="74"/>
    </location>
</feature>
<protein>
    <submittedName>
        <fullName evidence="7">Response regulator</fullName>
    </submittedName>
</protein>